<name>A0A6J5NJJ7_9CAUD</name>
<evidence type="ECO:0000313" key="1">
    <source>
        <dbReference type="EMBL" id="CAB4157058.1"/>
    </source>
</evidence>
<proteinExistence type="predicted"/>
<dbReference type="EMBL" id="LR798347">
    <property type="protein sequence ID" value="CAB5225501.1"/>
    <property type="molecule type" value="Genomic_DNA"/>
</dbReference>
<organism evidence="1">
    <name type="scientific">uncultured Caudovirales phage</name>
    <dbReference type="NCBI Taxonomy" id="2100421"/>
    <lineage>
        <taxon>Viruses</taxon>
        <taxon>Duplodnaviria</taxon>
        <taxon>Heunggongvirae</taxon>
        <taxon>Uroviricota</taxon>
        <taxon>Caudoviricetes</taxon>
        <taxon>Peduoviridae</taxon>
        <taxon>Maltschvirus</taxon>
        <taxon>Maltschvirus maltsch</taxon>
    </lineage>
</organism>
<evidence type="ECO:0000313" key="2">
    <source>
        <dbReference type="EMBL" id="CAB5225501.1"/>
    </source>
</evidence>
<accession>A0A6J5NJJ7</accession>
<gene>
    <name evidence="1" type="ORF">UFOVP680_17</name>
    <name evidence="2" type="ORF">UFOVP748_28</name>
</gene>
<sequence>MIEVIGSSNAGTAIVGTNGAEAGVTTYGYLRVTNEPSSWFTEPFDTLDTTNRWTTKLATGTAAVTNGVLAISSSTTASAYGGLSTQPTFCANGLNFVALGCTLIIPTWTQANTKRFWGWGSVPTTPTTAIPVTNGAGFEIDDAGNFLAVVYETNVRTQAININTSKVPDGQPFYTAIARRADRIDFYVNDTLIPAATILIPTLDISTLPAYLIAVNGAVAPAAAATMNVTAFGIADTGQNAQSIKDPTNPFWAAAVTKPSTAVTAAQSALAVAIHPTSVLNGQSAHDAVIAGAPVRLAGRALSAAYATVATGDTADLMTTLQGVLTVRPYTIPELEWSYASAAGGVINTTDVVLSAAAGAGLRRYIATMTLSNNSATATEVVLKDGATIIWRGHLPANAPNVHIHFQNPLKTSANAALNFACITTAAAVYVNAQGYTAP</sequence>
<protein>
    <submittedName>
        <fullName evidence="1">Uncharacterized protein</fullName>
    </submittedName>
</protein>
<reference evidence="1" key="1">
    <citation type="submission" date="2020-04" db="EMBL/GenBank/DDBJ databases">
        <authorList>
            <person name="Chiriac C."/>
            <person name="Salcher M."/>
            <person name="Ghai R."/>
            <person name="Kavagutti S V."/>
        </authorList>
    </citation>
    <scope>NUCLEOTIDE SEQUENCE</scope>
</reference>
<dbReference type="EMBL" id="LR796649">
    <property type="protein sequence ID" value="CAB4157058.1"/>
    <property type="molecule type" value="Genomic_DNA"/>
</dbReference>